<feature type="region of interest" description="Disordered" evidence="1">
    <location>
        <begin position="177"/>
        <end position="270"/>
    </location>
</feature>
<evidence type="ECO:0000313" key="4">
    <source>
        <dbReference type="EMBL" id="KAF2165927.1"/>
    </source>
</evidence>
<evidence type="ECO:0000256" key="3">
    <source>
        <dbReference type="SAM" id="SignalP"/>
    </source>
</evidence>
<evidence type="ECO:0008006" key="6">
    <source>
        <dbReference type="Google" id="ProtNLM"/>
    </source>
</evidence>
<protein>
    <recommendedName>
        <fullName evidence="6">Mid2 domain-containing protein</fullName>
    </recommendedName>
</protein>
<dbReference type="GeneID" id="54560157"/>
<feature type="compositionally biased region" description="Basic and acidic residues" evidence="1">
    <location>
        <begin position="244"/>
        <end position="263"/>
    </location>
</feature>
<dbReference type="RefSeq" id="XP_033666816.1">
    <property type="nucleotide sequence ID" value="XM_033806885.1"/>
</dbReference>
<keyword evidence="2" id="KW-1133">Transmembrane helix</keyword>
<feature type="transmembrane region" description="Helical" evidence="2">
    <location>
        <begin position="144"/>
        <end position="169"/>
    </location>
</feature>
<feature type="signal peptide" evidence="3">
    <location>
        <begin position="1"/>
        <end position="25"/>
    </location>
</feature>
<feature type="compositionally biased region" description="Low complexity" evidence="1">
    <location>
        <begin position="196"/>
        <end position="209"/>
    </location>
</feature>
<dbReference type="EMBL" id="ML993598">
    <property type="protein sequence ID" value="KAF2165927.1"/>
    <property type="molecule type" value="Genomic_DNA"/>
</dbReference>
<keyword evidence="3" id="KW-0732">Signal</keyword>
<name>A0A6A6CFB7_ZASCE</name>
<gene>
    <name evidence="4" type="ORF">M409DRAFT_23658</name>
</gene>
<proteinExistence type="predicted"/>
<reference evidence="4" key="1">
    <citation type="journal article" date="2020" name="Stud. Mycol.">
        <title>101 Dothideomycetes genomes: a test case for predicting lifestyles and emergence of pathogens.</title>
        <authorList>
            <person name="Haridas S."/>
            <person name="Albert R."/>
            <person name="Binder M."/>
            <person name="Bloem J."/>
            <person name="Labutti K."/>
            <person name="Salamov A."/>
            <person name="Andreopoulos B."/>
            <person name="Baker S."/>
            <person name="Barry K."/>
            <person name="Bills G."/>
            <person name="Bluhm B."/>
            <person name="Cannon C."/>
            <person name="Castanera R."/>
            <person name="Culley D."/>
            <person name="Daum C."/>
            <person name="Ezra D."/>
            <person name="Gonzalez J."/>
            <person name="Henrissat B."/>
            <person name="Kuo A."/>
            <person name="Liang C."/>
            <person name="Lipzen A."/>
            <person name="Lutzoni F."/>
            <person name="Magnuson J."/>
            <person name="Mondo S."/>
            <person name="Nolan M."/>
            <person name="Ohm R."/>
            <person name="Pangilinan J."/>
            <person name="Park H.-J."/>
            <person name="Ramirez L."/>
            <person name="Alfaro M."/>
            <person name="Sun H."/>
            <person name="Tritt A."/>
            <person name="Yoshinaga Y."/>
            <person name="Zwiers L.-H."/>
            <person name="Turgeon B."/>
            <person name="Goodwin S."/>
            <person name="Spatafora J."/>
            <person name="Crous P."/>
            <person name="Grigoriev I."/>
        </authorList>
    </citation>
    <scope>NUCLEOTIDE SEQUENCE</scope>
    <source>
        <strain evidence="4">ATCC 36951</strain>
    </source>
</reference>
<organism evidence="4 5">
    <name type="scientific">Zasmidium cellare ATCC 36951</name>
    <dbReference type="NCBI Taxonomy" id="1080233"/>
    <lineage>
        <taxon>Eukaryota</taxon>
        <taxon>Fungi</taxon>
        <taxon>Dikarya</taxon>
        <taxon>Ascomycota</taxon>
        <taxon>Pezizomycotina</taxon>
        <taxon>Dothideomycetes</taxon>
        <taxon>Dothideomycetidae</taxon>
        <taxon>Mycosphaerellales</taxon>
        <taxon>Mycosphaerellaceae</taxon>
        <taxon>Zasmidium</taxon>
    </lineage>
</organism>
<keyword evidence="5" id="KW-1185">Reference proteome</keyword>
<keyword evidence="2" id="KW-0812">Transmembrane</keyword>
<sequence>MACYRLSVSSVWPFIILATLAVVRAQNTLQIQYPPPQPSPQIKDLYPKQYVKFTWTSTWPNTSLYIYQGPNSLGNTAHNKLEEGVGPGVSEHAWSAHKLTKNMDRNDAFWLYLYNTNNQSCQTCTSNSTRFYIRDQQTDTTLKIGLGVGLGVGIPLVVAISGLSVWLCMRRRRNGQRESHSMLLQDSPAKDDAKVTPASTALASATPTTGYVSSVEKDSPLESGGQDVVELPPNFVQGPVEAPATRERVELEGDFGNDREAKHAGPGWQP</sequence>
<feature type="chain" id="PRO_5025383240" description="Mid2 domain-containing protein" evidence="3">
    <location>
        <begin position="26"/>
        <end position="270"/>
    </location>
</feature>
<accession>A0A6A6CFB7</accession>
<evidence type="ECO:0000256" key="2">
    <source>
        <dbReference type="SAM" id="Phobius"/>
    </source>
</evidence>
<dbReference type="Proteomes" id="UP000799537">
    <property type="component" value="Unassembled WGS sequence"/>
</dbReference>
<keyword evidence="2" id="KW-0472">Membrane</keyword>
<evidence type="ECO:0000256" key="1">
    <source>
        <dbReference type="SAM" id="MobiDB-lite"/>
    </source>
</evidence>
<evidence type="ECO:0000313" key="5">
    <source>
        <dbReference type="Proteomes" id="UP000799537"/>
    </source>
</evidence>
<dbReference type="AlphaFoldDB" id="A0A6A6CFB7"/>